<dbReference type="GO" id="GO:0016301">
    <property type="term" value="F:kinase activity"/>
    <property type="evidence" value="ECO:0007669"/>
    <property type="project" value="InterPro"/>
</dbReference>
<evidence type="ECO:0000313" key="3">
    <source>
        <dbReference type="Proteomes" id="UP000391834"/>
    </source>
</evidence>
<comment type="caution">
    <text evidence="2">The sequence shown here is derived from an EMBL/GenBank/DDBJ whole genome shotgun (WGS) entry which is preliminary data.</text>
</comment>
<dbReference type="Gene3D" id="3.30.1490.20">
    <property type="entry name" value="ATP-grasp fold, A domain"/>
    <property type="match status" value="1"/>
</dbReference>
<feature type="domain" description="Pyruvate phosphate dikinase AMP/ATP-binding" evidence="1">
    <location>
        <begin position="442"/>
        <end position="815"/>
    </location>
</feature>
<reference evidence="2 3" key="1">
    <citation type="submission" date="2019-10" db="EMBL/GenBank/DDBJ databases">
        <title>Prolixibacter strains distinguished by the presence of nitrate reductase genes were adept at nitrate-dependent anaerobic corrosion of metallic iron and carbon steel.</title>
        <authorList>
            <person name="Iino T."/>
            <person name="Shono N."/>
            <person name="Ito K."/>
            <person name="Nakamura R."/>
            <person name="Sueoka K."/>
            <person name="Harayama S."/>
            <person name="Ohkuma M."/>
        </authorList>
    </citation>
    <scope>NUCLEOTIDE SEQUENCE [LARGE SCALE GENOMIC DNA]</scope>
    <source>
        <strain evidence="2 3">JCM 13498</strain>
    </source>
</reference>
<name>A0A5M4AWD9_9BACT</name>
<dbReference type="InterPro" id="IPR002192">
    <property type="entry name" value="PPDK_AMP/ATP-bd"/>
</dbReference>
<dbReference type="EMBL" id="BLAX01000001">
    <property type="protein sequence ID" value="GET31767.1"/>
    <property type="molecule type" value="Genomic_DNA"/>
</dbReference>
<dbReference type="Proteomes" id="UP000391834">
    <property type="component" value="Unassembled WGS sequence"/>
</dbReference>
<sequence length="1006" mass="115138">MSKFDSISLSSIYKRRKTDRDIFQELMPTKVKEILLVATLYDSYSIVREGQFSDKIFGEYLQLNLYAAPRFTSVSSSEEALRVLNTRHFDMVIIMAGVDKEAPLRTAEDIHFVKARVPILLLVNNNSDLAYFYSAAQSVAAIDRVFVWNGNTNVFMAMIKYIEDKKNVARDTQLGNVRIILLVEDSVKYYSRYLPLLYTSVMTQTQSLVSDESTDELHMILKMRARPKLLLVSTYEDAVEIINNYREYLLCVISDVKFAKNGVDDEDAGVELLKFVKRTLRFPIPILLQSHDVTNAERAKDIGADFINKNSDSLALDISEFINYKLGFGDFVFRNGQGEKIAVARNLHEFEELIIKVPVESLVYHAKQNAFSTWLMARGEINMAEELLPYRVEDFDDPSRIRDLCLNVFEKVREQKNRGRIVNFDPQLVKGNRYIVRLGRGSLGGKGRGLAFISNLIENLDLKKLIPGVNIRLPATAIIGAIEFDKFLELNNLYHIAYHHHQDYNVIRDKFLEAELSMTLKERLFQYIKRMDRPLAIRSSGLFEDSLLRPFSGVYSTYLIPNNHPDVDVRFEQLMTAVKLVYSSIFTPDAISYFEAINYKIEEEKMAVIIQEVVGHERNNKFYPTISGVAQSFNYYPYSYMEPEDGFAVAGVGLGMLVVGGEKAFRFCPKYPNLNNSSVHDMVRDSQREFYAIDMTRESFDLTRDGEDAAITQYRMVEAEKDGVLPHCASTYDVENDYLIPGIDQKGPRVIDFANILKYDHLPLSDTLQLLLNLFKQAMGSPVELEYSLELENGEYGLPTFYLLQIKPLIRQEEEINIDLGAMDDKNTLMISHRGMGHGRLEGIRDVVYVDTDTFDRTETRAIAREIVEVNNRLGKEGRKFVLIGPGRWGTRDPFTGIPVIWANINNARVIIEMGLPDFPLDASLGSHFFHNVTSMNVGYFSVPHKTKENFLNLDILKKQEVVWESKFVKHVRFENELEILMNGRERTAVIRFDELNSGGADVSPE</sequence>
<dbReference type="RefSeq" id="WP_025863629.1">
    <property type="nucleotide sequence ID" value="NZ_BLAX01000001.1"/>
</dbReference>
<dbReference type="GO" id="GO:0005524">
    <property type="term" value="F:ATP binding"/>
    <property type="evidence" value="ECO:0007669"/>
    <property type="project" value="InterPro"/>
</dbReference>
<dbReference type="InterPro" id="IPR013815">
    <property type="entry name" value="ATP_grasp_subdomain_1"/>
</dbReference>
<proteinExistence type="predicted"/>
<dbReference type="Pfam" id="PF01326">
    <property type="entry name" value="PPDK_N"/>
    <property type="match status" value="1"/>
</dbReference>
<gene>
    <name evidence="2" type="ORF">PbJCM13498_06300</name>
</gene>
<evidence type="ECO:0000259" key="1">
    <source>
        <dbReference type="Pfam" id="PF01326"/>
    </source>
</evidence>
<keyword evidence="2" id="KW-0670">Pyruvate</keyword>
<keyword evidence="3" id="KW-1185">Reference proteome</keyword>
<accession>A0A5M4AWD9</accession>
<evidence type="ECO:0000313" key="2">
    <source>
        <dbReference type="EMBL" id="GET31767.1"/>
    </source>
</evidence>
<dbReference type="SUPFAM" id="SSF56059">
    <property type="entry name" value="Glutathione synthetase ATP-binding domain-like"/>
    <property type="match status" value="1"/>
</dbReference>
<protein>
    <submittedName>
        <fullName evidence="2">Phosphoenolpyruvate synthase</fullName>
    </submittedName>
</protein>
<organism evidence="2 3">
    <name type="scientific">Prolixibacter bellariivorans</name>
    <dbReference type="NCBI Taxonomy" id="314319"/>
    <lineage>
        <taxon>Bacteria</taxon>
        <taxon>Pseudomonadati</taxon>
        <taxon>Bacteroidota</taxon>
        <taxon>Bacteroidia</taxon>
        <taxon>Marinilabiliales</taxon>
        <taxon>Prolixibacteraceae</taxon>
        <taxon>Prolixibacter</taxon>
    </lineage>
</organism>
<dbReference type="OrthoDB" id="9812167at2"/>
<dbReference type="AlphaFoldDB" id="A0A5M4AWD9"/>